<accession>A0A5B6VAY1</accession>
<sequence>MLIEAPMLTQPESGKEFIVYSNASLNGLNHKSLKYLMTHKELNLRQCWWLELLKDYDLIIDYHPGKANIVADALS</sequence>
<dbReference type="AlphaFoldDB" id="A0A5B6VAY1"/>
<name>A0A5B6VAY1_9ROSI</name>
<dbReference type="EMBL" id="SMMG02000007">
    <property type="protein sequence ID" value="KAA3466287.1"/>
    <property type="molecule type" value="Genomic_DNA"/>
</dbReference>
<proteinExistence type="predicted"/>
<gene>
    <name evidence="1" type="ORF">EPI10_001387</name>
</gene>
<dbReference type="Proteomes" id="UP000325315">
    <property type="component" value="Unassembled WGS sequence"/>
</dbReference>
<comment type="caution">
    <text evidence="1">The sequence shown here is derived from an EMBL/GenBank/DDBJ whole genome shotgun (WGS) entry which is preliminary data.</text>
</comment>
<reference evidence="2" key="1">
    <citation type="journal article" date="2019" name="Plant Biotechnol. J.">
        <title>Genome sequencing of the Australian wild diploid species Gossypium australe highlights disease resistance and delayed gland morphogenesis.</title>
        <authorList>
            <person name="Cai Y."/>
            <person name="Cai X."/>
            <person name="Wang Q."/>
            <person name="Wang P."/>
            <person name="Zhang Y."/>
            <person name="Cai C."/>
            <person name="Xu Y."/>
            <person name="Wang K."/>
            <person name="Zhou Z."/>
            <person name="Wang C."/>
            <person name="Geng S."/>
            <person name="Li B."/>
            <person name="Dong Q."/>
            <person name="Hou Y."/>
            <person name="Wang H."/>
            <person name="Ai P."/>
            <person name="Liu Z."/>
            <person name="Yi F."/>
            <person name="Sun M."/>
            <person name="An G."/>
            <person name="Cheng J."/>
            <person name="Zhang Y."/>
            <person name="Shi Q."/>
            <person name="Xie Y."/>
            <person name="Shi X."/>
            <person name="Chang Y."/>
            <person name="Huang F."/>
            <person name="Chen Y."/>
            <person name="Hong S."/>
            <person name="Mi L."/>
            <person name="Sun Q."/>
            <person name="Zhang L."/>
            <person name="Zhou B."/>
            <person name="Peng R."/>
            <person name="Zhang X."/>
            <person name="Liu F."/>
        </authorList>
    </citation>
    <scope>NUCLEOTIDE SEQUENCE [LARGE SCALE GENOMIC DNA]</scope>
    <source>
        <strain evidence="2">cv. PA1801</strain>
    </source>
</reference>
<organism evidence="1 2">
    <name type="scientific">Gossypium australe</name>
    <dbReference type="NCBI Taxonomy" id="47621"/>
    <lineage>
        <taxon>Eukaryota</taxon>
        <taxon>Viridiplantae</taxon>
        <taxon>Streptophyta</taxon>
        <taxon>Embryophyta</taxon>
        <taxon>Tracheophyta</taxon>
        <taxon>Spermatophyta</taxon>
        <taxon>Magnoliopsida</taxon>
        <taxon>eudicotyledons</taxon>
        <taxon>Gunneridae</taxon>
        <taxon>Pentapetalae</taxon>
        <taxon>rosids</taxon>
        <taxon>malvids</taxon>
        <taxon>Malvales</taxon>
        <taxon>Malvaceae</taxon>
        <taxon>Malvoideae</taxon>
        <taxon>Gossypium</taxon>
    </lineage>
</organism>
<protein>
    <submittedName>
        <fullName evidence="1">Transposon Ty3-G Gag-Pol polyprotein</fullName>
    </submittedName>
</protein>
<evidence type="ECO:0000313" key="1">
    <source>
        <dbReference type="EMBL" id="KAA3466287.1"/>
    </source>
</evidence>
<evidence type="ECO:0000313" key="2">
    <source>
        <dbReference type="Proteomes" id="UP000325315"/>
    </source>
</evidence>
<keyword evidence="2" id="KW-1185">Reference proteome</keyword>
<dbReference type="OrthoDB" id="1739568at2759"/>